<name>A0A1H0RKH9_9HYPH</name>
<comment type="caution">
    <text evidence="1">The sequence shown here is derived from an EMBL/GenBank/DDBJ whole genome shotgun (WGS) entry which is preliminary data.</text>
</comment>
<dbReference type="Proteomes" id="UP000198795">
    <property type="component" value="Unassembled WGS sequence"/>
</dbReference>
<gene>
    <name evidence="1" type="ORF">SAMN04488061_2766</name>
</gene>
<dbReference type="EMBL" id="FNJC01000003">
    <property type="protein sequence ID" value="SDP29971.1"/>
    <property type="molecule type" value="Genomic_DNA"/>
</dbReference>
<sequence>MASRKELIRAIDLILSGENDKAHAIVQKNDTDANACYIHAVLHRLEGDKENAKYWYGRAGHHEWPASDPEGQLLRLRDDLLFQP</sequence>
<accession>A0A1H0RKH9</accession>
<dbReference type="RefSeq" id="WP_052743958.1">
    <property type="nucleotide sequence ID" value="NZ_FNJC01000003.1"/>
</dbReference>
<proteinExistence type="predicted"/>
<evidence type="ECO:0000313" key="1">
    <source>
        <dbReference type="EMBL" id="SDP29971.1"/>
    </source>
</evidence>
<keyword evidence="2" id="KW-1185">Reference proteome</keyword>
<protein>
    <submittedName>
        <fullName evidence="1">Uncharacterized protein</fullName>
    </submittedName>
</protein>
<reference evidence="1 2" key="1">
    <citation type="submission" date="2016-10" db="EMBL/GenBank/DDBJ databases">
        <authorList>
            <person name="Varghese N."/>
            <person name="Submissions S."/>
        </authorList>
    </citation>
    <scope>NUCLEOTIDE SEQUENCE [LARGE SCALE GENOMIC DNA]</scope>
    <source>
        <strain evidence="1 2">CGMCC 1.6497</strain>
    </source>
</reference>
<evidence type="ECO:0000313" key="2">
    <source>
        <dbReference type="Proteomes" id="UP000198795"/>
    </source>
</evidence>
<organism evidence="1 2">
    <name type="scientific">Filomicrobium insigne</name>
    <dbReference type="NCBI Taxonomy" id="418854"/>
    <lineage>
        <taxon>Bacteria</taxon>
        <taxon>Pseudomonadati</taxon>
        <taxon>Pseudomonadota</taxon>
        <taxon>Alphaproteobacteria</taxon>
        <taxon>Hyphomicrobiales</taxon>
        <taxon>Hyphomicrobiaceae</taxon>
        <taxon>Filomicrobium</taxon>
    </lineage>
</organism>